<dbReference type="EMBL" id="BQNB010008772">
    <property type="protein sequence ID" value="GJS54089.1"/>
    <property type="molecule type" value="Genomic_DNA"/>
</dbReference>
<dbReference type="Pfam" id="PF03732">
    <property type="entry name" value="Retrotrans_gag"/>
    <property type="match status" value="1"/>
</dbReference>
<evidence type="ECO:0000313" key="2">
    <source>
        <dbReference type="EMBL" id="GJS54089.1"/>
    </source>
</evidence>
<proteinExistence type="predicted"/>
<dbReference type="PANTHER" id="PTHR33223:SF11">
    <property type="entry name" value="ELEMENT PROTEIN, PUTATIVE-RELATED"/>
    <property type="match status" value="1"/>
</dbReference>
<keyword evidence="2" id="KW-0548">Nucleotidyltransferase</keyword>
<keyword evidence="2" id="KW-0808">Transferase</keyword>
<evidence type="ECO:0000313" key="3">
    <source>
        <dbReference type="Proteomes" id="UP001151760"/>
    </source>
</evidence>
<gene>
    <name evidence="2" type="ORF">Tco_0627451</name>
</gene>
<organism evidence="2 3">
    <name type="scientific">Tanacetum coccineum</name>
    <dbReference type="NCBI Taxonomy" id="301880"/>
    <lineage>
        <taxon>Eukaryota</taxon>
        <taxon>Viridiplantae</taxon>
        <taxon>Streptophyta</taxon>
        <taxon>Embryophyta</taxon>
        <taxon>Tracheophyta</taxon>
        <taxon>Spermatophyta</taxon>
        <taxon>Magnoliopsida</taxon>
        <taxon>eudicotyledons</taxon>
        <taxon>Gunneridae</taxon>
        <taxon>Pentapetalae</taxon>
        <taxon>asterids</taxon>
        <taxon>campanulids</taxon>
        <taxon>Asterales</taxon>
        <taxon>Asteraceae</taxon>
        <taxon>Asteroideae</taxon>
        <taxon>Anthemideae</taxon>
        <taxon>Anthemidinae</taxon>
        <taxon>Tanacetum</taxon>
    </lineage>
</organism>
<keyword evidence="3" id="KW-1185">Reference proteome</keyword>
<dbReference type="PANTHER" id="PTHR33223">
    <property type="entry name" value="CCHC-TYPE DOMAIN-CONTAINING PROTEIN"/>
    <property type="match status" value="1"/>
</dbReference>
<accession>A0ABQ4WMI7</accession>
<dbReference type="Proteomes" id="UP001151760">
    <property type="component" value="Unassembled WGS sequence"/>
</dbReference>
<feature type="domain" description="Retrotransposon gag" evidence="1">
    <location>
        <begin position="95"/>
        <end position="187"/>
    </location>
</feature>
<dbReference type="GO" id="GO:0003964">
    <property type="term" value="F:RNA-directed DNA polymerase activity"/>
    <property type="evidence" value="ECO:0007669"/>
    <property type="project" value="UniProtKB-KW"/>
</dbReference>
<comment type="caution">
    <text evidence="2">The sequence shown here is derived from an EMBL/GenBank/DDBJ whole genome shotgun (WGS) entry which is preliminary data.</text>
</comment>
<evidence type="ECO:0000259" key="1">
    <source>
        <dbReference type="Pfam" id="PF03732"/>
    </source>
</evidence>
<name>A0ABQ4WMI7_9ASTR</name>
<reference evidence="2" key="2">
    <citation type="submission" date="2022-01" db="EMBL/GenBank/DDBJ databases">
        <authorList>
            <person name="Yamashiro T."/>
            <person name="Shiraishi A."/>
            <person name="Satake H."/>
            <person name="Nakayama K."/>
        </authorList>
    </citation>
    <scope>NUCLEOTIDE SEQUENCE</scope>
</reference>
<dbReference type="InterPro" id="IPR005162">
    <property type="entry name" value="Retrotrans_gag_dom"/>
</dbReference>
<keyword evidence="2" id="KW-0695">RNA-directed DNA polymerase</keyword>
<reference evidence="2" key="1">
    <citation type="journal article" date="2022" name="Int. J. Mol. Sci.">
        <title>Draft Genome of Tanacetum Coccineum: Genomic Comparison of Closely Related Tanacetum-Family Plants.</title>
        <authorList>
            <person name="Yamashiro T."/>
            <person name="Shiraishi A."/>
            <person name="Nakayama K."/>
            <person name="Satake H."/>
        </authorList>
    </citation>
    <scope>NUCLEOTIDE SEQUENCE</scope>
</reference>
<sequence>MSTQSFSNQIELHFSIPEKSLQFRQVEESGSDNLFHDHIQGEDENDEDVQMTDHLRPMEELLRIPIVGIENAIVVPAILADEFELKTELLDFLILFPFSLKGAAETWLENEPPNSITSWDDLVSKFLNQFFPHSKTRELKKEITNFQQVFGETFTKAWERFKDLLKKCPRHGFSPLHQIDFFYNGLSQSDQDFLNTAAGGNLMSKNTQEALTIMENRSKVRTCRNKPQVSSGGGSSIQNDAITALTKQVEDLVHHISSMQEAYNQNQEAPIQLMQTQMGQLEEAFQERPSCVLSSNTDPRAELNVITSMDGLTLDGSFIPYSNLLVYQEKEQEPETITEVVGIASSKSTPLVPPSETPPLIDIVDSLCEKIPIENNSLSGNPTSFDLVVEYLSSLPTPFGDSNSLLEETDTLLSHFDDSLPEYKTFSFDIEEKSSGSTTTRSDYSLPDYDAFYFDDNHFEEKSSGSTTTHFDFSLPEYASFHFDLLIDPLPPADRSDSHHEEFVDELTHITSTVEFSEIELLVSFPSGNEEIIFDLRIFIIKRVQSQRLYILPLDDFYSISFVSAPLFLTHPLEIETFLSFPARNEDKVFDPGIFFINGVSLL</sequence>
<protein>
    <submittedName>
        <fullName evidence="2">Reverse transcriptase domain-containing protein</fullName>
    </submittedName>
</protein>